<dbReference type="CDD" id="cd00093">
    <property type="entry name" value="HTH_XRE"/>
    <property type="match status" value="1"/>
</dbReference>
<dbReference type="PROSITE" id="PS50943">
    <property type="entry name" value="HTH_CROC1"/>
    <property type="match status" value="1"/>
</dbReference>
<comment type="caution">
    <text evidence="2">The sequence shown here is derived from an EMBL/GenBank/DDBJ whole genome shotgun (WGS) entry which is preliminary data.</text>
</comment>
<keyword evidence="3" id="KW-1185">Reference proteome</keyword>
<dbReference type="Gene3D" id="1.10.260.40">
    <property type="entry name" value="lambda repressor-like DNA-binding domains"/>
    <property type="match status" value="1"/>
</dbReference>
<organism evidence="2 3">
    <name type="scientific">Streptomyces amakusaensis</name>
    <dbReference type="NCBI Taxonomy" id="67271"/>
    <lineage>
        <taxon>Bacteria</taxon>
        <taxon>Bacillati</taxon>
        <taxon>Actinomycetota</taxon>
        <taxon>Actinomycetes</taxon>
        <taxon>Kitasatosporales</taxon>
        <taxon>Streptomycetaceae</taxon>
        <taxon>Streptomyces</taxon>
    </lineage>
</organism>
<dbReference type="InterPro" id="IPR010982">
    <property type="entry name" value="Lambda_DNA-bd_dom_sf"/>
</dbReference>
<evidence type="ECO:0000259" key="1">
    <source>
        <dbReference type="PROSITE" id="PS50943"/>
    </source>
</evidence>
<evidence type="ECO:0000313" key="2">
    <source>
        <dbReference type="EMBL" id="MFC5153994.1"/>
    </source>
</evidence>
<dbReference type="Proteomes" id="UP001596160">
    <property type="component" value="Unassembled WGS sequence"/>
</dbReference>
<dbReference type="InterPro" id="IPR001387">
    <property type="entry name" value="Cro/C1-type_HTH"/>
</dbReference>
<name>A0ABW0AJW9_9ACTN</name>
<sequence>MDDTIRHPLAAARADRGWTQSELARRIGVAARARGLRSGIDRHQIWKWENYRAVPGAESQMLLADVFDTDPALVEALGWPSWLPGPDRPVPLGPGSAVPALREALRMDRRTFLTATTATAVTGLALQWAATGPAHALPRALDGHRVDDDLVTRLEAIGDQLTTLVTEQRRHTSPLLDGHLSTVTNLLDAGNHPADLGRRLHTLAARLALTSGWIRFDQAHHAAASRYWQAALHSAHACGDRDLGAGIIADLSYQALWTGDPRTAADLLTHALTHTRHPTARSLLNLRLARAHAALGDARPSDQALTRAERELGRTTDQMPPSWCSWMGPEDLLVDAGRCQLDLGHTRRAHQLIGEGTALLPDTRAKTLGVFLAYEAESHLRTGYLDQAAAAATESLTLARRIGAPRCVTLVEQLLPAFRDHPRAPGVPELLHLTRSA</sequence>
<accession>A0ABW0AJW9</accession>
<evidence type="ECO:0000313" key="3">
    <source>
        <dbReference type="Proteomes" id="UP001596160"/>
    </source>
</evidence>
<feature type="domain" description="HTH cro/C1-type" evidence="1">
    <location>
        <begin position="9"/>
        <end position="74"/>
    </location>
</feature>
<dbReference type="InterPro" id="IPR011990">
    <property type="entry name" value="TPR-like_helical_dom_sf"/>
</dbReference>
<dbReference type="Gene3D" id="1.25.40.10">
    <property type="entry name" value="Tetratricopeptide repeat domain"/>
    <property type="match status" value="1"/>
</dbReference>
<dbReference type="EMBL" id="JBHSKP010000012">
    <property type="protein sequence ID" value="MFC5153994.1"/>
    <property type="molecule type" value="Genomic_DNA"/>
</dbReference>
<dbReference type="RefSeq" id="WP_344478781.1">
    <property type="nucleotide sequence ID" value="NZ_BAAASB010000010.1"/>
</dbReference>
<gene>
    <name evidence="2" type="ORF">ACFPRH_19870</name>
</gene>
<reference evidence="3" key="1">
    <citation type="journal article" date="2019" name="Int. J. Syst. Evol. Microbiol.">
        <title>The Global Catalogue of Microorganisms (GCM) 10K type strain sequencing project: providing services to taxonomists for standard genome sequencing and annotation.</title>
        <authorList>
            <consortium name="The Broad Institute Genomics Platform"/>
            <consortium name="The Broad Institute Genome Sequencing Center for Infectious Disease"/>
            <person name="Wu L."/>
            <person name="Ma J."/>
        </authorList>
    </citation>
    <scope>NUCLEOTIDE SEQUENCE [LARGE SCALE GENOMIC DNA]</scope>
    <source>
        <strain evidence="3">PCU 266</strain>
    </source>
</reference>
<dbReference type="SUPFAM" id="SSF47413">
    <property type="entry name" value="lambda repressor-like DNA-binding domains"/>
    <property type="match status" value="1"/>
</dbReference>
<proteinExistence type="predicted"/>
<protein>
    <submittedName>
        <fullName evidence="2">XRE family transcriptional regulator</fullName>
    </submittedName>
</protein>